<dbReference type="Gene3D" id="3.10.129.10">
    <property type="entry name" value="Hotdog Thioesterase"/>
    <property type="match status" value="1"/>
</dbReference>
<dbReference type="Proteomes" id="UP001565200">
    <property type="component" value="Unassembled WGS sequence"/>
</dbReference>
<dbReference type="NCBIfam" id="TIGR00051">
    <property type="entry name" value="YbgC/FadM family acyl-CoA thioesterase"/>
    <property type="match status" value="1"/>
</dbReference>
<accession>A0ABV4CT71</accession>
<dbReference type="GO" id="GO:0016787">
    <property type="term" value="F:hydrolase activity"/>
    <property type="evidence" value="ECO:0007669"/>
    <property type="project" value="UniProtKB-KW"/>
</dbReference>
<dbReference type="InterPro" id="IPR029069">
    <property type="entry name" value="HotDog_dom_sf"/>
</dbReference>
<dbReference type="Pfam" id="PF13279">
    <property type="entry name" value="4HBT_2"/>
    <property type="match status" value="1"/>
</dbReference>
<comment type="similarity">
    <text evidence="1">Belongs to the 4-hydroxybenzoyl-CoA thioesterase family.</text>
</comment>
<dbReference type="InterPro" id="IPR006684">
    <property type="entry name" value="YbgC/YbaW"/>
</dbReference>
<evidence type="ECO:0000313" key="3">
    <source>
        <dbReference type="EMBL" id="MEY8244578.1"/>
    </source>
</evidence>
<dbReference type="RefSeq" id="WP_121699251.1">
    <property type="nucleotide sequence ID" value="NZ_JBCLPP010000006.1"/>
</dbReference>
<reference evidence="3 4" key="1">
    <citation type="submission" date="2024-03" db="EMBL/GenBank/DDBJ databases">
        <title>Mouse gut bacterial collection (mGBC) of GemPharmatech.</title>
        <authorList>
            <person name="He Y."/>
            <person name="Dong L."/>
            <person name="Wu D."/>
            <person name="Gao X."/>
            <person name="Lin Z."/>
        </authorList>
    </citation>
    <scope>NUCLEOTIDE SEQUENCE [LARGE SCALE GENOMIC DNA]</scope>
    <source>
        <strain evidence="3 4">54-13</strain>
    </source>
</reference>
<sequence length="134" mass="15274">MKKKYIFELPMKVRDYEVDSEGIVNNAVYLHYLEHTRHEFCDMAGTSFRKMHESGIDPVLNKVEITYKTPLGLGEQFTSCLNISRKGARFIFNQDIYNSDGRLVVEAIVSCVTTVNGHLTRGDELASAFSKYLT</sequence>
<keyword evidence="4" id="KW-1185">Reference proteome</keyword>
<proteinExistence type="inferred from homology"/>
<name>A0ABV4CT71_9BACT</name>
<evidence type="ECO:0000313" key="4">
    <source>
        <dbReference type="Proteomes" id="UP001565200"/>
    </source>
</evidence>
<dbReference type="CDD" id="cd00586">
    <property type="entry name" value="4HBT"/>
    <property type="match status" value="1"/>
</dbReference>
<dbReference type="InterPro" id="IPR050563">
    <property type="entry name" value="4-hydroxybenzoyl-CoA_TE"/>
</dbReference>
<dbReference type="SUPFAM" id="SSF54637">
    <property type="entry name" value="Thioesterase/thiol ester dehydrase-isomerase"/>
    <property type="match status" value="1"/>
</dbReference>
<gene>
    <name evidence="3" type="ORF">AAK873_02965</name>
</gene>
<comment type="caution">
    <text evidence="3">The sequence shown here is derived from an EMBL/GenBank/DDBJ whole genome shotgun (WGS) entry which is preliminary data.</text>
</comment>
<dbReference type="EC" id="3.1.2.-" evidence="3"/>
<dbReference type="PANTHER" id="PTHR31793:SF27">
    <property type="entry name" value="NOVEL THIOESTERASE SUPERFAMILY DOMAIN AND SAPOSIN A-TYPE DOMAIN CONTAINING PROTEIN (0610012H03RIK)"/>
    <property type="match status" value="1"/>
</dbReference>
<organism evidence="3 4">
    <name type="scientific">Heminiphilus faecis</name>
    <dbReference type="NCBI Taxonomy" id="2601703"/>
    <lineage>
        <taxon>Bacteria</taxon>
        <taxon>Pseudomonadati</taxon>
        <taxon>Bacteroidota</taxon>
        <taxon>Bacteroidia</taxon>
        <taxon>Bacteroidales</taxon>
        <taxon>Muribaculaceae</taxon>
        <taxon>Heminiphilus</taxon>
    </lineage>
</organism>
<protein>
    <submittedName>
        <fullName evidence="3">Acyl-CoA thioesterase</fullName>
        <ecNumber evidence="3">3.1.2.-</ecNumber>
    </submittedName>
</protein>
<evidence type="ECO:0000256" key="1">
    <source>
        <dbReference type="ARBA" id="ARBA00005953"/>
    </source>
</evidence>
<dbReference type="PANTHER" id="PTHR31793">
    <property type="entry name" value="4-HYDROXYBENZOYL-COA THIOESTERASE FAMILY MEMBER"/>
    <property type="match status" value="1"/>
</dbReference>
<evidence type="ECO:0000256" key="2">
    <source>
        <dbReference type="ARBA" id="ARBA00022801"/>
    </source>
</evidence>
<keyword evidence="2 3" id="KW-0378">Hydrolase</keyword>
<dbReference type="EMBL" id="JBCLPP010000006">
    <property type="protein sequence ID" value="MEY8244578.1"/>
    <property type="molecule type" value="Genomic_DNA"/>
</dbReference>